<dbReference type="GO" id="GO:0043709">
    <property type="term" value="P:cell adhesion involved in single-species biofilm formation"/>
    <property type="evidence" value="ECO:0007669"/>
    <property type="project" value="TreeGrafter"/>
</dbReference>
<dbReference type="InterPro" id="IPR000259">
    <property type="entry name" value="Adhesion_dom_fimbrial"/>
</dbReference>
<dbReference type="SUPFAM" id="SSF49401">
    <property type="entry name" value="Bacterial adhesins"/>
    <property type="match status" value="1"/>
</dbReference>
<dbReference type="Gene3D" id="2.60.40.1090">
    <property type="entry name" value="Fimbrial-type adhesion domain"/>
    <property type="match status" value="1"/>
</dbReference>
<gene>
    <name evidence="6" type="ORF">PMYSY11_3812</name>
</gene>
<evidence type="ECO:0000313" key="6">
    <source>
        <dbReference type="EMBL" id="VEV98856.1"/>
    </source>
</evidence>
<accession>A0A653EA26</accession>
<proteinExistence type="inferred from homology"/>
<keyword evidence="4" id="KW-0281">Fimbrium</keyword>
<dbReference type="PANTHER" id="PTHR33420">
    <property type="entry name" value="FIMBRIAL SUBUNIT ELFA-RELATED"/>
    <property type="match status" value="1"/>
</dbReference>
<dbReference type="AlphaFoldDB" id="A0A653EA26"/>
<sequence>MIALEENMNKSILSAVIAIGYISPAFAVDGTITINGGVNNTSCNVVVDGQGTDANIKLETVSENLLINTGDIAGARPFTLDMVACPQVEGVRAKFEQDNVSPTEGNLVNLIPVEVGGAAKVQVQITNALGNAIDLTANGDANLYVPIENGNASVTYQAQYFAYDGQVSAGHVYTALVYTIDYR</sequence>
<evidence type="ECO:0000256" key="1">
    <source>
        <dbReference type="ARBA" id="ARBA00004561"/>
    </source>
</evidence>
<dbReference type="GO" id="GO:0009289">
    <property type="term" value="C:pilus"/>
    <property type="evidence" value="ECO:0007669"/>
    <property type="project" value="UniProtKB-SubCell"/>
</dbReference>
<dbReference type="InterPro" id="IPR008966">
    <property type="entry name" value="Adhesion_dom_sf"/>
</dbReference>
<reference evidence="6" key="1">
    <citation type="submission" date="2019-02" db="EMBL/GenBank/DDBJ databases">
        <authorList>
            <consortium name="Genoscope - CEA"/>
            <person name="William W."/>
        </authorList>
    </citation>
    <scope>NUCLEOTIDE SEQUENCE [LARGE SCALE GENOMIC DNA]</scope>
    <source>
        <strain evidence="6">YSy11</strain>
    </source>
</reference>
<dbReference type="InterPro" id="IPR036937">
    <property type="entry name" value="Adhesion_dom_fimbrial_sf"/>
</dbReference>
<protein>
    <recommendedName>
        <fullName evidence="5">Fimbrial-type adhesion domain-containing protein</fullName>
    </recommendedName>
</protein>
<dbReference type="EMBL" id="LR215729">
    <property type="protein sequence ID" value="VEV98856.1"/>
    <property type="molecule type" value="Genomic_DNA"/>
</dbReference>
<organism evidence="6">
    <name type="scientific">Pseudomonas marincola</name>
    <dbReference type="NCBI Taxonomy" id="437900"/>
    <lineage>
        <taxon>Bacteria</taxon>
        <taxon>Pseudomonadati</taxon>
        <taxon>Pseudomonadota</taxon>
        <taxon>Gammaproteobacteria</taxon>
        <taxon>Pseudomonadales</taxon>
        <taxon>Pseudomonadaceae</taxon>
        <taxon>Pseudomonas</taxon>
    </lineage>
</organism>
<dbReference type="PANTHER" id="PTHR33420:SF3">
    <property type="entry name" value="FIMBRIAL SUBUNIT ELFA"/>
    <property type="match status" value="1"/>
</dbReference>
<name>A0A653EA26_9PSED</name>
<keyword evidence="3" id="KW-0732">Signal</keyword>
<comment type="subcellular location">
    <subcellularLocation>
        <location evidence="1">Fimbrium</location>
    </subcellularLocation>
</comment>
<comment type="similarity">
    <text evidence="2">Belongs to the fimbrial protein family.</text>
</comment>
<evidence type="ECO:0000259" key="5">
    <source>
        <dbReference type="Pfam" id="PF00419"/>
    </source>
</evidence>
<feature type="domain" description="Fimbrial-type adhesion" evidence="5">
    <location>
        <begin position="34"/>
        <end position="182"/>
    </location>
</feature>
<evidence type="ECO:0000256" key="2">
    <source>
        <dbReference type="ARBA" id="ARBA00006671"/>
    </source>
</evidence>
<dbReference type="Pfam" id="PF00419">
    <property type="entry name" value="Fimbrial"/>
    <property type="match status" value="1"/>
</dbReference>
<evidence type="ECO:0000256" key="3">
    <source>
        <dbReference type="ARBA" id="ARBA00022729"/>
    </source>
</evidence>
<dbReference type="InterPro" id="IPR050263">
    <property type="entry name" value="Bact_Fimbrial_Adh_Pro"/>
</dbReference>
<evidence type="ECO:0000256" key="4">
    <source>
        <dbReference type="ARBA" id="ARBA00023263"/>
    </source>
</evidence>